<comment type="caution">
    <text evidence="2">The sequence shown here is derived from an EMBL/GenBank/DDBJ whole genome shotgun (WGS) entry which is preliminary data.</text>
</comment>
<dbReference type="Proteomes" id="UP000308953">
    <property type="component" value="Unassembled WGS sequence"/>
</dbReference>
<keyword evidence="1" id="KW-0472">Membrane</keyword>
<dbReference type="PANTHER" id="PTHR37490">
    <property type="entry name" value="EXPRESSED PROTEIN"/>
    <property type="match status" value="1"/>
</dbReference>
<reference evidence="2 3" key="1">
    <citation type="submission" date="2018-10" db="EMBL/GenBank/DDBJ databases">
        <title>Fifty Aureobasidium pullulans genomes reveal a recombining polyextremotolerant generalist.</title>
        <authorList>
            <person name="Gostincar C."/>
            <person name="Turk M."/>
            <person name="Zajc J."/>
            <person name="Gunde-Cimerman N."/>
        </authorList>
    </citation>
    <scope>NUCLEOTIDE SEQUENCE [LARGE SCALE GENOMIC DNA]</scope>
    <source>
        <strain evidence="2 3">EXF-9785</strain>
    </source>
</reference>
<sequence length="368" mass="41728">MSFANRRRVQGDTNKTKIVFNCSTFSPQQVVYASHPLLDTFAMRALSRIIIAGLILATLLWLRGQFFKLHQSILALDRLSQDGGLLSSHVHSNNTNASSAAVEDPFRAVMHAISNTLLNGTIENLATPKSGLRDTRTKVVVVAKTAKEHTQWVARMLPNWKHAIYVTDDRKAPLHTARNKGREANAYLTYIIENYDNLPETIAFIHSHLSSWHNDQNAAKALQLLNIDFVQKNGYANFRCHTTPGCNPAEIQPFRNKKEQARIDKHEAATENAFAQAWSDLFNSTVVPGQIGVACCAQFAVSRDQVLKRPLSHYIWFHSWLMDTSLSDATAGRVMEYLWHIIFGQDPVYCPKVWQCFRNVYDQWDVFS</sequence>
<proteinExistence type="predicted"/>
<evidence type="ECO:0000313" key="2">
    <source>
        <dbReference type="EMBL" id="THX38486.1"/>
    </source>
</evidence>
<dbReference type="Pfam" id="PF11913">
    <property type="entry name" value="DUF3431"/>
    <property type="match status" value="1"/>
</dbReference>
<evidence type="ECO:0000313" key="3">
    <source>
        <dbReference type="Proteomes" id="UP000308953"/>
    </source>
</evidence>
<evidence type="ECO:0000256" key="1">
    <source>
        <dbReference type="SAM" id="Phobius"/>
    </source>
</evidence>
<feature type="transmembrane region" description="Helical" evidence="1">
    <location>
        <begin position="41"/>
        <end position="62"/>
    </location>
</feature>
<dbReference type="InterPro" id="IPR021838">
    <property type="entry name" value="DUF3431"/>
</dbReference>
<protein>
    <submittedName>
        <fullName evidence="2">Uncharacterized protein</fullName>
    </submittedName>
</protein>
<dbReference type="EMBL" id="QZAV01000098">
    <property type="protein sequence ID" value="THX38486.1"/>
    <property type="molecule type" value="Genomic_DNA"/>
</dbReference>
<dbReference type="PANTHER" id="PTHR37490:SF2">
    <property type="match status" value="1"/>
</dbReference>
<keyword evidence="1" id="KW-0812">Transmembrane</keyword>
<organism evidence="2 3">
    <name type="scientific">Aureobasidium pullulans</name>
    <name type="common">Black yeast</name>
    <name type="synonym">Pullularia pullulans</name>
    <dbReference type="NCBI Taxonomy" id="5580"/>
    <lineage>
        <taxon>Eukaryota</taxon>
        <taxon>Fungi</taxon>
        <taxon>Dikarya</taxon>
        <taxon>Ascomycota</taxon>
        <taxon>Pezizomycotina</taxon>
        <taxon>Dothideomycetes</taxon>
        <taxon>Dothideomycetidae</taxon>
        <taxon>Dothideales</taxon>
        <taxon>Saccotheciaceae</taxon>
        <taxon>Aureobasidium</taxon>
    </lineage>
</organism>
<dbReference type="AlphaFoldDB" id="A0A4S9EV19"/>
<gene>
    <name evidence="2" type="ORF">D6D10_05034</name>
</gene>
<name>A0A4S9EV19_AURPU</name>
<keyword evidence="1" id="KW-1133">Transmembrane helix</keyword>
<accession>A0A4S9EV19</accession>